<feature type="compositionally biased region" description="Polar residues" evidence="1">
    <location>
        <begin position="144"/>
        <end position="166"/>
    </location>
</feature>
<dbReference type="AlphaFoldDB" id="A0A6J8CQE1"/>
<feature type="region of interest" description="Disordered" evidence="1">
    <location>
        <begin position="144"/>
        <end position="188"/>
    </location>
</feature>
<accession>A0A6J8CQE1</accession>
<protein>
    <submittedName>
        <fullName evidence="2">Uncharacterized protein</fullName>
    </submittedName>
</protein>
<sequence>MTSQDIVEIELEEEKVDNYTCKLCNENRAIKGEANNTQTVQTSRPTDGHYEQLALPTCSNNALTILADAGAVREEEVYEAETCGICENTIEDTANSLCSDGQTIYFPCIDTIKRTSITQVNNNIDEHQTYVKLGETLKEQQTNITVKPQSEPTNHQQANPKATSNPADVHIDAPAAKAPKSKQDQTDT</sequence>
<evidence type="ECO:0000313" key="2">
    <source>
        <dbReference type="EMBL" id="CAC5398748.1"/>
    </source>
</evidence>
<name>A0A6J8CQE1_MYTCO</name>
<keyword evidence="3" id="KW-1185">Reference proteome</keyword>
<evidence type="ECO:0000256" key="1">
    <source>
        <dbReference type="SAM" id="MobiDB-lite"/>
    </source>
</evidence>
<dbReference type="OrthoDB" id="6199903at2759"/>
<dbReference type="EMBL" id="CACVKT020005968">
    <property type="protein sequence ID" value="CAC5398748.1"/>
    <property type="molecule type" value="Genomic_DNA"/>
</dbReference>
<gene>
    <name evidence="2" type="ORF">MCOR_33090</name>
</gene>
<reference evidence="2 3" key="1">
    <citation type="submission" date="2020-06" db="EMBL/GenBank/DDBJ databases">
        <authorList>
            <person name="Li R."/>
            <person name="Bekaert M."/>
        </authorList>
    </citation>
    <scope>NUCLEOTIDE SEQUENCE [LARGE SCALE GENOMIC DNA]</scope>
    <source>
        <strain evidence="3">wild</strain>
    </source>
</reference>
<evidence type="ECO:0000313" key="3">
    <source>
        <dbReference type="Proteomes" id="UP000507470"/>
    </source>
</evidence>
<proteinExistence type="predicted"/>
<dbReference type="Proteomes" id="UP000507470">
    <property type="component" value="Unassembled WGS sequence"/>
</dbReference>
<organism evidence="2 3">
    <name type="scientific">Mytilus coruscus</name>
    <name type="common">Sea mussel</name>
    <dbReference type="NCBI Taxonomy" id="42192"/>
    <lineage>
        <taxon>Eukaryota</taxon>
        <taxon>Metazoa</taxon>
        <taxon>Spiralia</taxon>
        <taxon>Lophotrochozoa</taxon>
        <taxon>Mollusca</taxon>
        <taxon>Bivalvia</taxon>
        <taxon>Autobranchia</taxon>
        <taxon>Pteriomorphia</taxon>
        <taxon>Mytilida</taxon>
        <taxon>Mytiloidea</taxon>
        <taxon>Mytilidae</taxon>
        <taxon>Mytilinae</taxon>
        <taxon>Mytilus</taxon>
    </lineage>
</organism>